<dbReference type="Gene3D" id="1.10.287.130">
    <property type="match status" value="1"/>
</dbReference>
<dbReference type="InterPro" id="IPR003594">
    <property type="entry name" value="HATPase_dom"/>
</dbReference>
<dbReference type="EMBL" id="FNNP01000012">
    <property type="protein sequence ID" value="SDX82289.1"/>
    <property type="molecule type" value="Genomic_DNA"/>
</dbReference>
<dbReference type="Pfam" id="PF00512">
    <property type="entry name" value="HisKA"/>
    <property type="match status" value="1"/>
</dbReference>
<dbReference type="OrthoDB" id="9796100at2"/>
<keyword evidence="5" id="KW-0547">Nucleotide-binding</keyword>
<evidence type="ECO:0000256" key="4">
    <source>
        <dbReference type="ARBA" id="ARBA00022679"/>
    </source>
</evidence>
<keyword evidence="13" id="KW-1185">Reference proteome</keyword>
<keyword evidence="8" id="KW-0902">Two-component regulatory system</keyword>
<evidence type="ECO:0000256" key="9">
    <source>
        <dbReference type="PROSITE-ProRule" id="PRU00169"/>
    </source>
</evidence>
<dbReference type="PANTHER" id="PTHR43065:SF10">
    <property type="entry name" value="PEROXIDE STRESS-ACTIVATED HISTIDINE KINASE MAK3"/>
    <property type="match status" value="1"/>
</dbReference>
<accession>A0A1H3EWI3</accession>
<evidence type="ECO:0000259" key="10">
    <source>
        <dbReference type="PROSITE" id="PS50109"/>
    </source>
</evidence>
<dbReference type="InterPro" id="IPR001789">
    <property type="entry name" value="Sig_transdc_resp-reg_receiver"/>
</dbReference>
<dbReference type="InterPro" id="IPR004358">
    <property type="entry name" value="Sig_transdc_His_kin-like_C"/>
</dbReference>
<dbReference type="EC" id="2.7.13.3" evidence="2"/>
<feature type="domain" description="Histidine kinase" evidence="10">
    <location>
        <begin position="389"/>
        <end position="602"/>
    </location>
</feature>
<dbReference type="Proteomes" id="UP000183400">
    <property type="component" value="Unassembled WGS sequence"/>
</dbReference>
<feature type="domain" description="Response regulatory" evidence="11">
    <location>
        <begin position="622"/>
        <end position="738"/>
    </location>
</feature>
<dbReference type="Gene3D" id="3.30.565.10">
    <property type="entry name" value="Histidine kinase-like ATPase, C-terminal domain"/>
    <property type="match status" value="1"/>
</dbReference>
<dbReference type="CDD" id="cd00082">
    <property type="entry name" value="HisKA"/>
    <property type="match status" value="1"/>
</dbReference>
<dbReference type="Pfam" id="PF13426">
    <property type="entry name" value="PAS_9"/>
    <property type="match status" value="1"/>
</dbReference>
<dbReference type="AlphaFoldDB" id="A0A1H3EWI3"/>
<evidence type="ECO:0000256" key="8">
    <source>
        <dbReference type="ARBA" id="ARBA00023012"/>
    </source>
</evidence>
<dbReference type="InterPro" id="IPR003661">
    <property type="entry name" value="HisK_dim/P_dom"/>
</dbReference>
<organism evidence="12 13">
    <name type="scientific">Ruegeria halocynthiae</name>
    <dbReference type="NCBI Taxonomy" id="985054"/>
    <lineage>
        <taxon>Bacteria</taxon>
        <taxon>Pseudomonadati</taxon>
        <taxon>Pseudomonadota</taxon>
        <taxon>Alphaproteobacteria</taxon>
        <taxon>Rhodobacterales</taxon>
        <taxon>Roseobacteraceae</taxon>
        <taxon>Ruegeria</taxon>
    </lineage>
</organism>
<dbReference type="SUPFAM" id="SSF47384">
    <property type="entry name" value="Homodimeric domain of signal transducing histidine kinase"/>
    <property type="match status" value="1"/>
</dbReference>
<evidence type="ECO:0000313" key="12">
    <source>
        <dbReference type="EMBL" id="SDX82289.1"/>
    </source>
</evidence>
<proteinExistence type="predicted"/>
<dbReference type="Gene3D" id="3.30.450.20">
    <property type="entry name" value="PAS domain"/>
    <property type="match status" value="3"/>
</dbReference>
<keyword evidence="3 9" id="KW-0597">Phosphoprotein</keyword>
<evidence type="ECO:0000256" key="3">
    <source>
        <dbReference type="ARBA" id="ARBA00022553"/>
    </source>
</evidence>
<keyword evidence="4" id="KW-0808">Transferase</keyword>
<dbReference type="GO" id="GO:0000155">
    <property type="term" value="F:phosphorelay sensor kinase activity"/>
    <property type="evidence" value="ECO:0007669"/>
    <property type="project" value="InterPro"/>
</dbReference>
<dbReference type="InterPro" id="IPR000014">
    <property type="entry name" value="PAS"/>
</dbReference>
<dbReference type="Gene3D" id="3.40.50.2300">
    <property type="match status" value="1"/>
</dbReference>
<dbReference type="InterPro" id="IPR036890">
    <property type="entry name" value="HATPase_C_sf"/>
</dbReference>
<dbReference type="GO" id="GO:0005524">
    <property type="term" value="F:ATP binding"/>
    <property type="evidence" value="ECO:0007669"/>
    <property type="project" value="UniProtKB-KW"/>
</dbReference>
<dbReference type="PROSITE" id="PS50110">
    <property type="entry name" value="RESPONSE_REGULATORY"/>
    <property type="match status" value="1"/>
</dbReference>
<dbReference type="RefSeq" id="WP_074739027.1">
    <property type="nucleotide sequence ID" value="NZ_FNNP01000012.1"/>
</dbReference>
<keyword evidence="7" id="KW-0067">ATP-binding</keyword>
<dbReference type="PANTHER" id="PTHR43065">
    <property type="entry name" value="SENSOR HISTIDINE KINASE"/>
    <property type="match status" value="1"/>
</dbReference>
<dbReference type="SUPFAM" id="SSF52172">
    <property type="entry name" value="CheY-like"/>
    <property type="match status" value="1"/>
</dbReference>
<keyword evidence="6 12" id="KW-0418">Kinase</keyword>
<evidence type="ECO:0000256" key="2">
    <source>
        <dbReference type="ARBA" id="ARBA00012438"/>
    </source>
</evidence>
<dbReference type="InterPro" id="IPR005467">
    <property type="entry name" value="His_kinase_dom"/>
</dbReference>
<feature type="modified residue" description="4-aspartylphosphate" evidence="9">
    <location>
        <position position="671"/>
    </location>
</feature>
<evidence type="ECO:0000256" key="7">
    <source>
        <dbReference type="ARBA" id="ARBA00022840"/>
    </source>
</evidence>
<dbReference type="Pfam" id="PF02518">
    <property type="entry name" value="HATPase_c"/>
    <property type="match status" value="1"/>
</dbReference>
<evidence type="ECO:0000256" key="5">
    <source>
        <dbReference type="ARBA" id="ARBA00022741"/>
    </source>
</evidence>
<sequence length="747" mass="82582">MTTGKANDLEEVEKARDLLRDAIEALKEGFALYDDDRRLVMFNQRYAEMNKGVADLLEPGLDWEILMRETARRGIYADAIGNEQQWVSDRLANGIEFIQDYELTETDGRTYLVSVHPTELGGFVVTREDITARKQAEVEERDGDILIRKVLDASSAIVTMARIGDGQILYRTPAALQMFGPARSAREHYLRPEERADFITLLLADGQVKDYKLDLVNAEGKTFPASISSQLIDYKGEEVIVTSIIDLTVQKEADALIRQVMEAYPAAINMTHAETGDVLFATPEIRALFGDSKNSKSYYADPNERERYLNALRQAGWLKDRRMEFIDVNGRTFWAADSSRLIEFNGEEVIVSNTRDLTDELAIEAELEKQRELVFQNEKMSALGELLAGVAHELNNPLSVVVGHSLMLREEIADPDLTLRIEKIGNAAERCAKIVKTFLAMARQQPSKIEHVNVAGMIDTAADVAGYGSTSDEIRILRSIPANLPPIAGDADQLTQVILNLIINAEQAMTSAGIGDEIILSAETKPDKGMVEITVRDNGPGVPKAIRPRIFEPFFTTKEVGDGTGIGLAFCHRIVLSHGGQIGLEKANEPGTCFRITLPVAVSDVSNVDEPLENPATATRHRVLIVDDEVEVGELNAEILRKEGLHVDFVTSGEEALSRLQSAKYDIFLSDLNMPGIDGRKIYEALLVHFPHMLSRTAYITGDTMGESSLGLLRESGLPYLEKPVSPSELRTLVGTLLADQKDPTDG</sequence>
<dbReference type="SUPFAM" id="SSF55785">
    <property type="entry name" value="PYP-like sensor domain (PAS domain)"/>
    <property type="match status" value="3"/>
</dbReference>
<evidence type="ECO:0000256" key="1">
    <source>
        <dbReference type="ARBA" id="ARBA00000085"/>
    </source>
</evidence>
<dbReference type="Pfam" id="PF00072">
    <property type="entry name" value="Response_reg"/>
    <property type="match status" value="1"/>
</dbReference>
<protein>
    <recommendedName>
        <fullName evidence="2">histidine kinase</fullName>
        <ecNumber evidence="2">2.7.13.3</ecNumber>
    </recommendedName>
</protein>
<gene>
    <name evidence="12" type="ORF">SAMN05444358_11263</name>
</gene>
<evidence type="ECO:0000259" key="11">
    <source>
        <dbReference type="PROSITE" id="PS50110"/>
    </source>
</evidence>
<dbReference type="SMART" id="SM00387">
    <property type="entry name" value="HATPase_c"/>
    <property type="match status" value="1"/>
</dbReference>
<dbReference type="PROSITE" id="PS50109">
    <property type="entry name" value="HIS_KIN"/>
    <property type="match status" value="1"/>
</dbReference>
<dbReference type="SMART" id="SM00388">
    <property type="entry name" value="HisKA"/>
    <property type="match status" value="1"/>
</dbReference>
<dbReference type="SUPFAM" id="SSF55874">
    <property type="entry name" value="ATPase domain of HSP90 chaperone/DNA topoisomerase II/histidine kinase"/>
    <property type="match status" value="1"/>
</dbReference>
<dbReference type="CDD" id="cd00156">
    <property type="entry name" value="REC"/>
    <property type="match status" value="1"/>
</dbReference>
<dbReference type="InterPro" id="IPR035965">
    <property type="entry name" value="PAS-like_dom_sf"/>
</dbReference>
<evidence type="ECO:0000256" key="6">
    <source>
        <dbReference type="ARBA" id="ARBA00022777"/>
    </source>
</evidence>
<evidence type="ECO:0000313" key="13">
    <source>
        <dbReference type="Proteomes" id="UP000183400"/>
    </source>
</evidence>
<dbReference type="InterPro" id="IPR036097">
    <property type="entry name" value="HisK_dim/P_sf"/>
</dbReference>
<dbReference type="SMART" id="SM00448">
    <property type="entry name" value="REC"/>
    <property type="match status" value="1"/>
</dbReference>
<dbReference type="PRINTS" id="PR00344">
    <property type="entry name" value="BCTRLSENSOR"/>
</dbReference>
<name>A0A1H3EWI3_9RHOB</name>
<comment type="catalytic activity">
    <reaction evidence="1">
        <text>ATP + protein L-histidine = ADP + protein N-phospho-L-histidine.</text>
        <dbReference type="EC" id="2.7.13.3"/>
    </reaction>
</comment>
<reference evidence="13" key="1">
    <citation type="submission" date="2016-10" db="EMBL/GenBank/DDBJ databases">
        <authorList>
            <person name="Varghese N."/>
            <person name="Submissions S."/>
        </authorList>
    </citation>
    <scope>NUCLEOTIDE SEQUENCE [LARGE SCALE GENOMIC DNA]</scope>
    <source>
        <strain evidence="13">DSM 27839</strain>
    </source>
</reference>
<dbReference type="InterPro" id="IPR011006">
    <property type="entry name" value="CheY-like_superfamily"/>
</dbReference>
<dbReference type="STRING" id="985054.SAMN05444358_11263"/>
<dbReference type="Pfam" id="PF12860">
    <property type="entry name" value="PAS_7"/>
    <property type="match status" value="1"/>
</dbReference>